<evidence type="ECO:0000259" key="15">
    <source>
        <dbReference type="Pfam" id="PF08345"/>
    </source>
</evidence>
<dbReference type="GO" id="GO:0003774">
    <property type="term" value="F:cytoskeletal motor activity"/>
    <property type="evidence" value="ECO:0007669"/>
    <property type="project" value="InterPro"/>
</dbReference>
<feature type="transmembrane region" description="Helical" evidence="13">
    <location>
        <begin position="30"/>
        <end position="48"/>
    </location>
</feature>
<keyword evidence="16" id="KW-0966">Cell projection</keyword>
<dbReference type="AlphaFoldDB" id="A0A0M4H345"/>
<comment type="subcellular location">
    <subcellularLocation>
        <location evidence="2 12">Bacterial flagellum basal body</location>
    </subcellularLocation>
    <subcellularLocation>
        <location evidence="3">Cell membrane</location>
        <topology evidence="3">Multi-pass membrane protein</topology>
    </subcellularLocation>
</comment>
<dbReference type="RefSeq" id="WP_053940057.1">
    <property type="nucleotide sequence ID" value="NZ_CP009253.1"/>
</dbReference>
<sequence>MNFSAIEESISEEKKKFINFLSYFFKNARVLIILLVIAVIATISISVWRKSSDYQVLYSNLSSEDGASVISYLNQMKIPYQFSESSGKLLVPKNQIYDIRLHLSEKNFLHKEVGFEILDKEKFGISQFNQQINYQRALEGELARTIERINIVKSARIHIAMQKNSLFLQDKKKPSASVILSLKPGTQLNISQTNAILHLMSNSISDLPIDNIAIVDEFGNLLNKSTLESDEINDAKLKYSEKIESRYINKIQSILEPLFGMGNIHAQVTAQIDFNSQEKTQERYEPNGNNQNQSIRSHQMIINDNIKNQNTDDHSNYFDKNNLFNSNSNNISKKSDAIKNSQLSKDRITRSHSNINHDDIINYELNHSLSHMKMNIGEIKRLSAAVVINLIKDKNGKLIFLSPKQIKNIKHLICESIGYSKSRGDSVHIINESFNQNNKHVLTKFNNFNQSNIFNTASILIPWCISALFVLYFLKKYIFYFSKSIRKNKKLNNKSTPEEIVSSNKNEFVNNIEEKNLTHLNTEKTDNLIHQICNISNQNPRFIASIIRQWMSDKK</sequence>
<protein>
    <recommendedName>
        <fullName evidence="5 12">Flagellar M-ring protein</fullName>
    </recommendedName>
</protein>
<evidence type="ECO:0000256" key="6">
    <source>
        <dbReference type="ARBA" id="ARBA00022475"/>
    </source>
</evidence>
<dbReference type="GO" id="GO:0071973">
    <property type="term" value="P:bacterial-type flagellum-dependent cell motility"/>
    <property type="evidence" value="ECO:0007669"/>
    <property type="project" value="InterPro"/>
</dbReference>
<dbReference type="NCBIfam" id="TIGR00206">
    <property type="entry name" value="fliF"/>
    <property type="match status" value="1"/>
</dbReference>
<feature type="domain" description="Flagellar M-ring C-terminal" evidence="15">
    <location>
        <begin position="255"/>
        <end position="434"/>
    </location>
</feature>
<evidence type="ECO:0000256" key="10">
    <source>
        <dbReference type="ARBA" id="ARBA00023143"/>
    </source>
</evidence>
<evidence type="ECO:0000256" key="3">
    <source>
        <dbReference type="ARBA" id="ARBA00004651"/>
    </source>
</evidence>
<evidence type="ECO:0000256" key="12">
    <source>
        <dbReference type="PIRNR" id="PIRNR004862"/>
    </source>
</evidence>
<dbReference type="InterPro" id="IPR000067">
    <property type="entry name" value="FlgMring_FliF"/>
</dbReference>
<dbReference type="OrthoDB" id="8554211at2"/>
<dbReference type="STRING" id="1265350.IX46_00380"/>
<name>A0A0M4H345_9GAMM</name>
<dbReference type="Pfam" id="PF01514">
    <property type="entry name" value="YscJ_FliF"/>
    <property type="match status" value="1"/>
</dbReference>
<feature type="domain" description="Flagellar M-ring N-terminal" evidence="14">
    <location>
        <begin position="51"/>
        <end position="223"/>
    </location>
</feature>
<dbReference type="InterPro" id="IPR006182">
    <property type="entry name" value="FliF_N_dom"/>
</dbReference>
<dbReference type="KEGG" id="baph:IX46_00380"/>
<dbReference type="PIRSF" id="PIRSF004862">
    <property type="entry name" value="FliF"/>
    <property type="match status" value="1"/>
</dbReference>
<accession>A0A0M4H345</accession>
<keyword evidence="7 13" id="KW-0812">Transmembrane</keyword>
<keyword evidence="10 12" id="KW-0975">Bacterial flagellum</keyword>
<comment type="subunit">
    <text evidence="11">The basal body constitutes a major portion of the flagellar organelle and consists of four rings (L,P,S, and M) mounted on a central rod. The M ring is integral to the inner membrane of the cell and may be connected to the flagellar rod via the S ring. The S (supramembrane ring) lies just distal to the M ring. The L and P rings lie in the outer membrane and the periplasmic space, respectively.</text>
</comment>
<keyword evidence="6" id="KW-1003">Cell membrane</keyword>
<evidence type="ECO:0000256" key="8">
    <source>
        <dbReference type="ARBA" id="ARBA00022989"/>
    </source>
</evidence>
<evidence type="ECO:0000256" key="11">
    <source>
        <dbReference type="ARBA" id="ARBA00025936"/>
    </source>
</evidence>
<evidence type="ECO:0000256" key="2">
    <source>
        <dbReference type="ARBA" id="ARBA00004117"/>
    </source>
</evidence>
<evidence type="ECO:0000256" key="13">
    <source>
        <dbReference type="SAM" id="Phobius"/>
    </source>
</evidence>
<evidence type="ECO:0000313" key="16">
    <source>
        <dbReference type="EMBL" id="ALD15038.1"/>
    </source>
</evidence>
<keyword evidence="8 13" id="KW-1133">Transmembrane helix</keyword>
<evidence type="ECO:0000313" key="17">
    <source>
        <dbReference type="Proteomes" id="UP000066321"/>
    </source>
</evidence>
<evidence type="ECO:0000256" key="9">
    <source>
        <dbReference type="ARBA" id="ARBA00023136"/>
    </source>
</evidence>
<dbReference type="PATRIC" id="fig|1265350.3.peg.66"/>
<keyword evidence="16" id="KW-0282">Flagellum</keyword>
<dbReference type="Pfam" id="PF08345">
    <property type="entry name" value="YscJ_FliF_C"/>
    <property type="match status" value="1"/>
</dbReference>
<evidence type="ECO:0000256" key="5">
    <source>
        <dbReference type="ARBA" id="ARBA00017949"/>
    </source>
</evidence>
<dbReference type="InterPro" id="IPR043427">
    <property type="entry name" value="YscJ/FliF"/>
</dbReference>
<proteinExistence type="inferred from homology"/>
<evidence type="ECO:0000259" key="14">
    <source>
        <dbReference type="Pfam" id="PF01514"/>
    </source>
</evidence>
<gene>
    <name evidence="16" type="ORF">IX46_00380</name>
</gene>
<evidence type="ECO:0000256" key="4">
    <source>
        <dbReference type="ARBA" id="ARBA00007971"/>
    </source>
</evidence>
<dbReference type="PANTHER" id="PTHR30046">
    <property type="entry name" value="FLAGELLAR M-RING PROTEIN"/>
    <property type="match status" value="1"/>
</dbReference>
<organism evidence="16 17">
    <name type="scientific">Buchnera aphidicola</name>
    <name type="common">Aphis glycines</name>
    <dbReference type="NCBI Taxonomy" id="1265350"/>
    <lineage>
        <taxon>Bacteria</taxon>
        <taxon>Pseudomonadati</taxon>
        <taxon>Pseudomonadota</taxon>
        <taxon>Gammaproteobacteria</taxon>
        <taxon>Enterobacterales</taxon>
        <taxon>Erwiniaceae</taxon>
        <taxon>Buchnera</taxon>
    </lineage>
</organism>
<comment type="similarity">
    <text evidence="4 12">Belongs to the FliF family.</text>
</comment>
<dbReference type="GO" id="GO:0005886">
    <property type="term" value="C:plasma membrane"/>
    <property type="evidence" value="ECO:0007669"/>
    <property type="project" value="UniProtKB-SubCell"/>
</dbReference>
<reference evidence="16 17" key="1">
    <citation type="journal article" date="2015" name="J Genomics">
        <title>Whole Genome Sequence of the Soybean Aphid Endosymbiont Buchnera aphidicola and Genetic Differentiation among Biotype-Specific Strains.</title>
        <authorList>
            <person name="Cassone B.J."/>
            <person name="Wenger J.A."/>
            <person name="Michel A.P."/>
        </authorList>
    </citation>
    <scope>NUCLEOTIDE SEQUENCE [LARGE SCALE GENOMIC DNA]</scope>
    <source>
        <strain evidence="16 17">BAg</strain>
    </source>
</reference>
<keyword evidence="16" id="KW-0969">Cilium</keyword>
<feature type="transmembrane region" description="Helical" evidence="13">
    <location>
        <begin position="453"/>
        <end position="474"/>
    </location>
</feature>
<evidence type="ECO:0000256" key="7">
    <source>
        <dbReference type="ARBA" id="ARBA00022692"/>
    </source>
</evidence>
<dbReference type="Gene3D" id="3.30.300.30">
    <property type="match status" value="1"/>
</dbReference>
<keyword evidence="9 13" id="KW-0472">Membrane</keyword>
<evidence type="ECO:0000256" key="1">
    <source>
        <dbReference type="ARBA" id="ARBA00003820"/>
    </source>
</evidence>
<dbReference type="InterPro" id="IPR045851">
    <property type="entry name" value="AMP-bd_C_sf"/>
</dbReference>
<dbReference type="EMBL" id="CP009253">
    <property type="protein sequence ID" value="ALD15038.1"/>
    <property type="molecule type" value="Genomic_DNA"/>
</dbReference>
<dbReference type="Proteomes" id="UP000066321">
    <property type="component" value="Chromosome"/>
</dbReference>
<dbReference type="GO" id="GO:0009431">
    <property type="term" value="C:bacterial-type flagellum basal body, MS ring"/>
    <property type="evidence" value="ECO:0007669"/>
    <property type="project" value="InterPro"/>
</dbReference>
<dbReference type="PANTHER" id="PTHR30046:SF0">
    <property type="entry name" value="FLAGELLAR M-RING PROTEIN"/>
    <property type="match status" value="1"/>
</dbReference>
<comment type="function">
    <text evidence="1 12">The M ring may be actively involved in energy transduction.</text>
</comment>
<dbReference type="InterPro" id="IPR013556">
    <property type="entry name" value="Flag_M-ring_C"/>
</dbReference>
<dbReference type="PRINTS" id="PR01009">
    <property type="entry name" value="FLGMRINGFLIF"/>
</dbReference>